<keyword evidence="4" id="KW-1185">Reference proteome</keyword>
<keyword evidence="1" id="KW-0863">Zinc-finger</keyword>
<protein>
    <submittedName>
        <fullName evidence="3">Putative IAP</fullName>
    </submittedName>
</protein>
<evidence type="ECO:0000313" key="3">
    <source>
        <dbReference type="EMBL" id="AHL67630.1"/>
    </source>
</evidence>
<sequence length="193" mass="21632">MDSTTLKKYDKLTLKQMAASKGLTNSGYNGRAMSRMRKQDFIDFIISRRGQVGLEEELLDFFEMLFLEDINHLHPMFSIGLVSSPPVRCSSPTSPGSTRFPEEVDESTPCLTIDTCEMAQNCKCCTNNLKIMDNLINVENKLSCVICGCNIRNIVFVPCNHLATCINCSKNPQIGANCPLCRKKFESTIRIFA</sequence>
<dbReference type="RefSeq" id="YP_009021214.1">
    <property type="nucleotide sequence ID" value="NC_023848.1"/>
</dbReference>
<dbReference type="Proteomes" id="UP000110868">
    <property type="component" value="Segment"/>
</dbReference>
<dbReference type="GO" id="GO:0008270">
    <property type="term" value="F:zinc ion binding"/>
    <property type="evidence" value="ECO:0007669"/>
    <property type="project" value="UniProtKB-KW"/>
</dbReference>
<dbReference type="KEGG" id="vg:18938304"/>
<dbReference type="InterPro" id="IPR001841">
    <property type="entry name" value="Znf_RING"/>
</dbReference>
<dbReference type="PROSITE" id="PS50089">
    <property type="entry name" value="ZF_RING_2"/>
    <property type="match status" value="1"/>
</dbReference>
<accession>W8QE94</accession>
<feature type="domain" description="RING-type" evidence="2">
    <location>
        <begin position="144"/>
        <end position="182"/>
    </location>
</feature>
<evidence type="ECO:0000259" key="2">
    <source>
        <dbReference type="PROSITE" id="PS50089"/>
    </source>
</evidence>
<name>W8QE94_9VIRU</name>
<dbReference type="Pfam" id="PF13920">
    <property type="entry name" value="zf-C3HC4_3"/>
    <property type="match status" value="1"/>
</dbReference>
<gene>
    <name evidence="3" type="ORF">AMIV_143</name>
</gene>
<dbReference type="OrthoDB" id="19073at10239"/>
<keyword evidence="1" id="KW-0862">Zinc</keyword>
<dbReference type="Gene3D" id="3.30.40.10">
    <property type="entry name" value="Zinc/RING finger domain, C3HC4 (zinc finger)"/>
    <property type="match status" value="1"/>
</dbReference>
<organism evidence="3 4">
    <name type="scientific">Chloriridovirus anopheles1</name>
    <dbReference type="NCBI Taxonomy" id="1465751"/>
    <lineage>
        <taxon>Viruses</taxon>
        <taxon>Varidnaviria</taxon>
        <taxon>Bamfordvirae</taxon>
        <taxon>Nucleocytoviricota</taxon>
        <taxon>Megaviricetes</taxon>
        <taxon>Pimascovirales</taxon>
        <taxon>Pimascovirales incertae sedis</taxon>
        <taxon>Iridoviridae</taxon>
        <taxon>Betairidovirinae</taxon>
        <taxon>Chloriridovirus</taxon>
    </lineage>
</organism>
<evidence type="ECO:0000313" key="4">
    <source>
        <dbReference type="Proteomes" id="UP000110868"/>
    </source>
</evidence>
<dbReference type="GeneID" id="18938304"/>
<keyword evidence="1" id="KW-0479">Metal-binding</keyword>
<dbReference type="SUPFAM" id="SSF57850">
    <property type="entry name" value="RING/U-box"/>
    <property type="match status" value="1"/>
</dbReference>
<proteinExistence type="predicted"/>
<reference evidence="3 4" key="1">
    <citation type="submission" date="2013-12" db="EMBL/GenBank/DDBJ databases">
        <authorList>
            <person name="Tong Y."/>
            <person name="Zhang J."/>
            <person name="Huang Y."/>
            <person name="Li S."/>
            <person name="Pei G."/>
            <person name="Zhang Z."/>
            <person name="Mi Z."/>
            <person name="An X."/>
        </authorList>
    </citation>
    <scope>NUCLEOTIDE SEQUENCE [LARGE SCALE GENOMIC DNA]</scope>
    <source>
        <strain evidence="3">AMIV</strain>
    </source>
</reference>
<dbReference type="EMBL" id="KF938901">
    <property type="protein sequence ID" value="AHL67630.1"/>
    <property type="molecule type" value="Genomic_DNA"/>
</dbReference>
<evidence type="ECO:0000256" key="1">
    <source>
        <dbReference type="PROSITE-ProRule" id="PRU00175"/>
    </source>
</evidence>
<dbReference type="InterPro" id="IPR013083">
    <property type="entry name" value="Znf_RING/FYVE/PHD"/>
</dbReference>